<keyword evidence="1" id="KW-0472">Membrane</keyword>
<sequence length="61" mass="6998">MGQSAENFFRFLGIGYIGLAFGSWVLNIQISVHGFWIYGLTFGSWALDIWISAFSYWALDR</sequence>
<evidence type="ECO:0000256" key="1">
    <source>
        <dbReference type="SAM" id="Phobius"/>
    </source>
</evidence>
<feature type="transmembrane region" description="Helical" evidence="1">
    <location>
        <begin position="36"/>
        <end position="59"/>
    </location>
</feature>
<comment type="caution">
    <text evidence="2">The sequence shown here is derived from an EMBL/GenBank/DDBJ whole genome shotgun (WGS) entry which is preliminary data.</text>
</comment>
<protein>
    <submittedName>
        <fullName evidence="2">Uncharacterized protein</fullName>
    </submittedName>
</protein>
<dbReference type="Proteomes" id="UP000232688">
    <property type="component" value="Unassembled WGS sequence"/>
</dbReference>
<evidence type="ECO:0000313" key="3">
    <source>
        <dbReference type="Proteomes" id="UP000232688"/>
    </source>
</evidence>
<dbReference type="AlphaFoldDB" id="A0A2N0QIX7"/>
<reference evidence="2 3" key="2">
    <citation type="submission" date="2017-10" db="EMBL/GenBank/DDBJ databases">
        <title>Genome analyses suggest a sexual origin of heterokaryosis in a supposedly ancient asexual fungus.</title>
        <authorList>
            <person name="Corradi N."/>
            <person name="Sedzielewska K."/>
            <person name="Noel J."/>
            <person name="Charron P."/>
            <person name="Farinelli L."/>
            <person name="Marton T."/>
            <person name="Kruger M."/>
            <person name="Pelin A."/>
            <person name="Brachmann A."/>
            <person name="Corradi N."/>
        </authorList>
    </citation>
    <scope>NUCLEOTIDE SEQUENCE [LARGE SCALE GENOMIC DNA]</scope>
    <source>
        <strain evidence="2 3">A1</strain>
    </source>
</reference>
<keyword evidence="1" id="KW-1133">Transmembrane helix</keyword>
<name>A0A2N0QIX7_9GLOM</name>
<keyword evidence="1" id="KW-0812">Transmembrane</keyword>
<proteinExistence type="predicted"/>
<organism evidence="2 3">
    <name type="scientific">Rhizophagus irregularis</name>
    <dbReference type="NCBI Taxonomy" id="588596"/>
    <lineage>
        <taxon>Eukaryota</taxon>
        <taxon>Fungi</taxon>
        <taxon>Fungi incertae sedis</taxon>
        <taxon>Mucoromycota</taxon>
        <taxon>Glomeromycotina</taxon>
        <taxon>Glomeromycetes</taxon>
        <taxon>Glomerales</taxon>
        <taxon>Glomeraceae</taxon>
        <taxon>Rhizophagus</taxon>
    </lineage>
</organism>
<gene>
    <name evidence="2" type="ORF">RhiirA1_484748</name>
</gene>
<accession>A0A2N0QIX7</accession>
<feature type="transmembrane region" description="Helical" evidence="1">
    <location>
        <begin position="7"/>
        <end position="30"/>
    </location>
</feature>
<dbReference type="EMBL" id="LLXH01008519">
    <property type="protein sequence ID" value="PKC51014.1"/>
    <property type="molecule type" value="Genomic_DNA"/>
</dbReference>
<reference evidence="2 3" key="1">
    <citation type="submission" date="2017-10" db="EMBL/GenBank/DDBJ databases">
        <title>Extensive intraspecific genome diversity in a model arbuscular mycorrhizal fungus.</title>
        <authorList>
            <person name="Chen E.C.H."/>
            <person name="Morin E."/>
            <person name="Baudet D."/>
            <person name="Noel J."/>
            <person name="Ndikumana S."/>
            <person name="Charron P."/>
            <person name="St-Onge C."/>
            <person name="Giorgi J."/>
            <person name="Grigoriev I.V."/>
            <person name="Roux C."/>
            <person name="Martin F.M."/>
            <person name="Corradi N."/>
        </authorList>
    </citation>
    <scope>NUCLEOTIDE SEQUENCE [LARGE SCALE GENOMIC DNA]</scope>
    <source>
        <strain evidence="2 3">A1</strain>
    </source>
</reference>
<dbReference type="VEuPathDB" id="FungiDB:RhiirA1_484748"/>
<evidence type="ECO:0000313" key="2">
    <source>
        <dbReference type="EMBL" id="PKC51014.1"/>
    </source>
</evidence>